<evidence type="ECO:0000313" key="4">
    <source>
        <dbReference type="EMBL" id="AJD46749.1"/>
    </source>
</evidence>
<keyword evidence="2" id="KW-0812">Transmembrane</keyword>
<dbReference type="Proteomes" id="UP000006764">
    <property type="component" value="Chromosome"/>
</dbReference>
<keyword evidence="4" id="KW-0830">Ubiquinone</keyword>
<dbReference type="InterPro" id="IPR004147">
    <property type="entry name" value="ABC1_dom"/>
</dbReference>
<sequence length="534" mass="60092">MSLLARILYVVHVLCAYRLISLMPSHPARAPLLVLQYLMPSSWFGPRGLSEGERLRAALEKLGPIFIKFGQLLATRRDLLPPEWTDALARLQDQVAPFPVREARARIEAELGVPIDSVFSRFDDTPLASASIAQVHSAALQDSTEVVVKIRRPGLGHIVDRDLAVMRFGATWLERLWADARYFRPRQVVDDYAVIIRAELDLSAEAHNSELMRRQFLFSPLLFIPPIHMQYTTPKMLVMDRINGIPVNDIERIRAAGIDPKVLAERGVEIFFAQVFRYNFFHADMHPGNIFVNPEHPHSPQYLAVDCAIAGRLGPHDLQVLGRMVLAVMRADYSGLVDAVIRAGWSTAPIDPQRFERAVREIVEPLVSQPLDKLEFAPLVMRLFDTARSFHIEAPVQYILLLKTLVHIEGLGRSIYPQLDIWRTGRPLLEAWMMEAYGPSATLRKLQARAPEWMAQLPEMPDLLRDALENLRHLPYQQRQLEARLADGQTRHRRKLLGGLGGLGLLGVALAVGGFWAGVAAAGGALLVLWALRR</sequence>
<dbReference type="RefSeq" id="WP_041025853.1">
    <property type="nucleotide sequence ID" value="NZ_CP004387.1"/>
</dbReference>
<keyword evidence="5" id="KW-1185">Reference proteome</keyword>
<dbReference type="InterPro" id="IPR050154">
    <property type="entry name" value="UbiB_kinase"/>
</dbReference>
<dbReference type="EMBL" id="CP004387">
    <property type="protein sequence ID" value="AJD46749.1"/>
    <property type="molecule type" value="Genomic_DNA"/>
</dbReference>
<evidence type="ECO:0000259" key="3">
    <source>
        <dbReference type="Pfam" id="PF03109"/>
    </source>
</evidence>
<dbReference type="PANTHER" id="PTHR10566:SF113">
    <property type="entry name" value="PROTEIN ACTIVITY OF BC1 COMPLEX KINASE 7, CHLOROPLASTIC"/>
    <property type="match status" value="1"/>
</dbReference>
<protein>
    <submittedName>
        <fullName evidence="4">Ubiquinone biosynthesis protein</fullName>
    </submittedName>
</protein>
<feature type="transmembrane region" description="Helical" evidence="2">
    <location>
        <begin position="499"/>
        <end position="532"/>
    </location>
</feature>
<organism evidence="4 5">
    <name type="scientific">Isoalcanivorax pacificus W11-5</name>
    <dbReference type="NCBI Taxonomy" id="391936"/>
    <lineage>
        <taxon>Bacteria</taxon>
        <taxon>Pseudomonadati</taxon>
        <taxon>Pseudomonadota</taxon>
        <taxon>Gammaproteobacteria</taxon>
        <taxon>Oceanospirillales</taxon>
        <taxon>Alcanivoracaceae</taxon>
        <taxon>Isoalcanivorax</taxon>
    </lineage>
</organism>
<evidence type="ECO:0000256" key="2">
    <source>
        <dbReference type="SAM" id="Phobius"/>
    </source>
</evidence>
<dbReference type="PANTHER" id="PTHR10566">
    <property type="entry name" value="CHAPERONE-ACTIVITY OF BC1 COMPLEX CABC1 -RELATED"/>
    <property type="match status" value="1"/>
</dbReference>
<comment type="similarity">
    <text evidence="1">Belongs to the protein kinase superfamily. ADCK protein kinase family.</text>
</comment>
<dbReference type="HOGENOM" id="CLU_006533_0_0_6"/>
<dbReference type="OrthoDB" id="9795390at2"/>
<accession>A0A0B4XFC7</accession>
<keyword evidence="2" id="KW-1133">Transmembrane helix</keyword>
<feature type="domain" description="ABC1 atypical kinase-like" evidence="3">
    <location>
        <begin position="90"/>
        <end position="337"/>
    </location>
</feature>
<reference evidence="4 5" key="1">
    <citation type="journal article" date="2012" name="J. Bacteriol.">
        <title>Genome sequence of an alkane-degrading bacterium, Alcanivorax pacificus type strain W11-5, isolated from deep sea sediment.</title>
        <authorList>
            <person name="Lai Q."/>
            <person name="Shao Z."/>
        </authorList>
    </citation>
    <scope>NUCLEOTIDE SEQUENCE [LARGE SCALE GENOMIC DNA]</scope>
    <source>
        <strain evidence="4 5">W11-5</strain>
    </source>
</reference>
<dbReference type="InterPro" id="IPR011009">
    <property type="entry name" value="Kinase-like_dom_sf"/>
</dbReference>
<proteinExistence type="inferred from homology"/>
<dbReference type="STRING" id="391936.S7S_01625"/>
<name>A0A0B4XFC7_9GAMM</name>
<dbReference type="SUPFAM" id="SSF56112">
    <property type="entry name" value="Protein kinase-like (PK-like)"/>
    <property type="match status" value="1"/>
</dbReference>
<evidence type="ECO:0000256" key="1">
    <source>
        <dbReference type="ARBA" id="ARBA00009670"/>
    </source>
</evidence>
<evidence type="ECO:0000313" key="5">
    <source>
        <dbReference type="Proteomes" id="UP000006764"/>
    </source>
</evidence>
<dbReference type="KEGG" id="apac:S7S_01625"/>
<keyword evidence="2" id="KW-0472">Membrane</keyword>
<gene>
    <name evidence="4" type="ORF">S7S_01625</name>
</gene>
<dbReference type="Pfam" id="PF03109">
    <property type="entry name" value="ABC1"/>
    <property type="match status" value="1"/>
</dbReference>
<dbReference type="AlphaFoldDB" id="A0A0B4XFC7"/>